<dbReference type="RefSeq" id="WP_206577284.1">
    <property type="nucleotide sequence ID" value="NZ_JAFKCT010000002.1"/>
</dbReference>
<evidence type="ECO:0000313" key="2">
    <source>
        <dbReference type="EMBL" id="MBN7810494.1"/>
    </source>
</evidence>
<dbReference type="EMBL" id="JAFKCT010000002">
    <property type="protein sequence ID" value="MBN7810494.1"/>
    <property type="molecule type" value="Genomic_DNA"/>
</dbReference>
<sequence>MRRITQTKEQLIEKLGEVATDWKDTFAVDFLTFLDELSLNVPITEAHLVQILERDYETGITFFRLALEQSKDEFTETLKAIFFNNPNGYGKLAFIIHPTNYARTLAEYGLITALNQLVSRTYSWRDLVQERLKLGRGSAIKGQRRGKNLEDFVESILTAVFDEFEIRKSFLGAKGLTTAKADFCIPSTQHPSIVIEVKAYGATGSKQSDVIGDVQKIIFEKRSDTYFILVTDGITWKARLRDLERLIEFQNYGDIYRIYTQKMREELLSDLLQLKSELNL</sequence>
<gene>
    <name evidence="2" type="ORF">J0A68_05980</name>
</gene>
<name>A0ABS3C1M4_9BACT</name>
<proteinExistence type="predicted"/>
<reference evidence="2 3" key="1">
    <citation type="submission" date="2021-03" db="EMBL/GenBank/DDBJ databases">
        <title>novel species isolated from a fishpond in China.</title>
        <authorList>
            <person name="Lu H."/>
            <person name="Cai Z."/>
        </authorList>
    </citation>
    <scope>NUCLEOTIDE SEQUENCE [LARGE SCALE GENOMIC DNA]</scope>
    <source>
        <strain evidence="2 3">H41</strain>
    </source>
</reference>
<comment type="caution">
    <text evidence="2">The sequence shown here is derived from an EMBL/GenBank/DDBJ whole genome shotgun (WGS) entry which is preliminary data.</text>
</comment>
<protein>
    <recommendedName>
        <fullName evidence="1">Restriction endonuclease type II DpnII-like domain-containing protein</fullName>
    </recommendedName>
</protein>
<keyword evidence="3" id="KW-1185">Reference proteome</keyword>
<organism evidence="2 3">
    <name type="scientific">Algoriphagus oliviformis</name>
    <dbReference type="NCBI Taxonomy" id="2811231"/>
    <lineage>
        <taxon>Bacteria</taxon>
        <taxon>Pseudomonadati</taxon>
        <taxon>Bacteroidota</taxon>
        <taxon>Cytophagia</taxon>
        <taxon>Cytophagales</taxon>
        <taxon>Cyclobacteriaceae</taxon>
        <taxon>Algoriphagus</taxon>
    </lineage>
</organism>
<evidence type="ECO:0000259" key="1">
    <source>
        <dbReference type="Pfam" id="PF04556"/>
    </source>
</evidence>
<dbReference type="InterPro" id="IPR007637">
    <property type="entry name" value="Restrct_endonuc_II_DpnII-like"/>
</dbReference>
<feature type="domain" description="Restriction endonuclease type II DpnII-like" evidence="1">
    <location>
        <begin position="144"/>
        <end position="256"/>
    </location>
</feature>
<evidence type="ECO:0000313" key="3">
    <source>
        <dbReference type="Proteomes" id="UP000664317"/>
    </source>
</evidence>
<dbReference type="Proteomes" id="UP000664317">
    <property type="component" value="Unassembled WGS sequence"/>
</dbReference>
<accession>A0ABS3C1M4</accession>
<dbReference type="Pfam" id="PF04556">
    <property type="entry name" value="DpnII"/>
    <property type="match status" value="1"/>
</dbReference>